<keyword evidence="2" id="KW-1185">Reference proteome</keyword>
<organism evidence="1 2">
    <name type="scientific">Popillia japonica</name>
    <name type="common">Japanese beetle</name>
    <dbReference type="NCBI Taxonomy" id="7064"/>
    <lineage>
        <taxon>Eukaryota</taxon>
        <taxon>Metazoa</taxon>
        <taxon>Ecdysozoa</taxon>
        <taxon>Arthropoda</taxon>
        <taxon>Hexapoda</taxon>
        <taxon>Insecta</taxon>
        <taxon>Pterygota</taxon>
        <taxon>Neoptera</taxon>
        <taxon>Endopterygota</taxon>
        <taxon>Coleoptera</taxon>
        <taxon>Polyphaga</taxon>
        <taxon>Scarabaeiformia</taxon>
        <taxon>Scarabaeidae</taxon>
        <taxon>Rutelinae</taxon>
        <taxon>Popillia</taxon>
    </lineage>
</organism>
<accession>A0AAW1L4K3</accession>
<dbReference type="EMBL" id="JASPKY010000176">
    <property type="protein sequence ID" value="KAK9727690.1"/>
    <property type="molecule type" value="Genomic_DNA"/>
</dbReference>
<name>A0AAW1L4K3_POPJA</name>
<comment type="caution">
    <text evidence="1">The sequence shown here is derived from an EMBL/GenBank/DDBJ whole genome shotgun (WGS) entry which is preliminary data.</text>
</comment>
<dbReference type="AlphaFoldDB" id="A0AAW1L4K3"/>
<reference evidence="1 2" key="1">
    <citation type="journal article" date="2024" name="BMC Genomics">
        <title>De novo assembly and annotation of Popillia japonica's genome with initial clues to its potential as an invasive pest.</title>
        <authorList>
            <person name="Cucini C."/>
            <person name="Boschi S."/>
            <person name="Funari R."/>
            <person name="Cardaioli E."/>
            <person name="Iannotti N."/>
            <person name="Marturano G."/>
            <person name="Paoli F."/>
            <person name="Bruttini M."/>
            <person name="Carapelli A."/>
            <person name="Frati F."/>
            <person name="Nardi F."/>
        </authorList>
    </citation>
    <scope>NUCLEOTIDE SEQUENCE [LARGE SCALE GENOMIC DNA]</scope>
    <source>
        <strain evidence="1">DMR45628</strain>
    </source>
</reference>
<sequence>MSKFSNKVRVEVHASIICGDGYKSTCGIILSMAAINGDFSTFEAGPVGCSTSSSIQFNTVFVQQRYYWCNPEKEELIEGGELSVKEVMEPKTKVFVQQRYYWCNPEKEELIEGGELSVKEVMEPNHKRLRVRVSLSFWRRTKCQRES</sequence>
<gene>
    <name evidence="1" type="ORF">QE152_g19003</name>
</gene>
<protein>
    <submittedName>
        <fullName evidence="1">Uncharacterized protein</fullName>
    </submittedName>
</protein>
<proteinExistence type="predicted"/>
<evidence type="ECO:0000313" key="1">
    <source>
        <dbReference type="EMBL" id="KAK9727690.1"/>
    </source>
</evidence>
<evidence type="ECO:0000313" key="2">
    <source>
        <dbReference type="Proteomes" id="UP001458880"/>
    </source>
</evidence>
<dbReference type="Proteomes" id="UP001458880">
    <property type="component" value="Unassembled WGS sequence"/>
</dbReference>